<organism evidence="3 4">
    <name type="scientific">Nitrosococcus halophilus (strain Nc4)</name>
    <dbReference type="NCBI Taxonomy" id="472759"/>
    <lineage>
        <taxon>Bacteria</taxon>
        <taxon>Pseudomonadati</taxon>
        <taxon>Pseudomonadota</taxon>
        <taxon>Gammaproteobacteria</taxon>
        <taxon>Chromatiales</taxon>
        <taxon>Chromatiaceae</taxon>
        <taxon>Nitrosococcus</taxon>
    </lineage>
</organism>
<evidence type="ECO:0000256" key="1">
    <source>
        <dbReference type="ARBA" id="ARBA00006525"/>
    </source>
</evidence>
<dbReference type="EMBL" id="CP001798">
    <property type="protein sequence ID" value="ADE15390.1"/>
    <property type="molecule type" value="Genomic_DNA"/>
</dbReference>
<evidence type="ECO:0000259" key="2">
    <source>
        <dbReference type="Pfam" id="PF02481"/>
    </source>
</evidence>
<reference evidence="4" key="1">
    <citation type="submission" date="2010-04" db="EMBL/GenBank/DDBJ databases">
        <title>Complete genome sequence of Nitrosococcus halophilus Nc4, a salt-adapted, aerobic obligate ammonia-oxidizing sulfur purple bacterium.</title>
        <authorList>
            <consortium name="US DOE Joint Genome Institute"/>
            <person name="Campbell M.A."/>
            <person name="Malfatti S.A."/>
            <person name="Chain P.S.G."/>
            <person name="Heidelberg J.F."/>
            <person name="Ward B.B."/>
            <person name="Klotz M.G."/>
        </authorList>
    </citation>
    <scope>NUCLEOTIDE SEQUENCE [LARGE SCALE GENOMIC DNA]</scope>
    <source>
        <strain evidence="4">Nc4</strain>
    </source>
</reference>
<dbReference type="RefSeq" id="WP_013033252.1">
    <property type="nucleotide sequence ID" value="NC_013960.1"/>
</dbReference>
<feature type="domain" description="Smf/DprA SLOG" evidence="2">
    <location>
        <begin position="77"/>
        <end position="259"/>
    </location>
</feature>
<evidence type="ECO:0000313" key="4">
    <source>
        <dbReference type="Proteomes" id="UP000001844"/>
    </source>
</evidence>
<dbReference type="PANTHER" id="PTHR43022:SF1">
    <property type="entry name" value="PROTEIN SMF"/>
    <property type="match status" value="1"/>
</dbReference>
<name>D5BV40_NITHN</name>
<evidence type="ECO:0000313" key="3">
    <source>
        <dbReference type="EMBL" id="ADE15390.1"/>
    </source>
</evidence>
<protein>
    <submittedName>
        <fullName evidence="3">SMF family protein</fullName>
    </submittedName>
</protein>
<dbReference type="InterPro" id="IPR003488">
    <property type="entry name" value="DprA"/>
</dbReference>
<dbReference type="SUPFAM" id="SSF102405">
    <property type="entry name" value="MCP/YpsA-like"/>
    <property type="match status" value="1"/>
</dbReference>
<dbReference type="GO" id="GO:0009294">
    <property type="term" value="P:DNA-mediated transformation"/>
    <property type="evidence" value="ECO:0007669"/>
    <property type="project" value="InterPro"/>
</dbReference>
<gene>
    <name evidence="3" type="ordered locus">Nhal_2302</name>
</gene>
<dbReference type="AlphaFoldDB" id="D5BV40"/>
<dbReference type="eggNOG" id="COG0758">
    <property type="taxonomic scope" value="Bacteria"/>
</dbReference>
<dbReference type="KEGG" id="nhl:Nhal_2302"/>
<dbReference type="OrthoDB" id="9785707at2"/>
<accession>D5BV40</accession>
<dbReference type="Pfam" id="PF02481">
    <property type="entry name" value="DNA_processg_A"/>
    <property type="match status" value="1"/>
</dbReference>
<keyword evidence="4" id="KW-1185">Reference proteome</keyword>
<dbReference type="Proteomes" id="UP000001844">
    <property type="component" value="Chromosome"/>
</dbReference>
<dbReference type="STRING" id="472759.Nhal_2302"/>
<dbReference type="InterPro" id="IPR057666">
    <property type="entry name" value="DrpA_SLOG"/>
</dbReference>
<dbReference type="Gene3D" id="3.40.50.450">
    <property type="match status" value="1"/>
</dbReference>
<comment type="similarity">
    <text evidence="1">Belongs to the DprA/Smf family.</text>
</comment>
<proteinExistence type="inferred from homology"/>
<dbReference type="PANTHER" id="PTHR43022">
    <property type="entry name" value="PROTEIN SMF"/>
    <property type="match status" value="1"/>
</dbReference>
<dbReference type="HOGENOM" id="CLU_029601_3_2_6"/>
<sequence>MNFTENALNVMTARTYKGIGRAWIAKNLSTVKSDVEIVSLLSSSGKVKSAISIEEFRRKRSVLQKILLDSAGSVDGVIALGDKDFPQHRGIVKNSEKPIFLFYRGDLSLLTENSKNIAVIGLLTPDEDIESEEKEVVAELVRSGAVIVSGLAFGCDSIAHRQALDCDGLTIAILPSPLNDVIPARNRALAGEIVEKGGLLISEYLTVAKSKMEMSARYQERDRLQALFSNSIILSASYAKNNLGNDSGSRLAMGYAKDYSIPRVVIYDMEKYVENPMFDLNRQIMREEPDVIVINSQNKALVVDRIMRLRPPRADAPSIQPRMI</sequence>